<keyword evidence="1" id="KW-0472">Membrane</keyword>
<sequence>MVCYGLSLWPVFHVMWKSLQSIAVTLRTVSSLMITYLNQGETADTLAALRLSKELGYLTSLAVCNVAGFAAGVNLNLL</sequence>
<organism evidence="2 3">
    <name type="scientific">Providencia rettgeri</name>
    <dbReference type="NCBI Taxonomy" id="587"/>
    <lineage>
        <taxon>Bacteria</taxon>
        <taxon>Pseudomonadati</taxon>
        <taxon>Pseudomonadota</taxon>
        <taxon>Gammaproteobacteria</taxon>
        <taxon>Enterobacterales</taxon>
        <taxon>Morganellaceae</taxon>
        <taxon>Providencia</taxon>
    </lineage>
</organism>
<comment type="caution">
    <text evidence="2">The sequence shown here is derived from an EMBL/GenBank/DDBJ whole genome shotgun (WGS) entry which is preliminary data.</text>
</comment>
<name>A0A939NBW7_PRORE</name>
<accession>A0A939NBW7</accession>
<evidence type="ECO:0000313" key="2">
    <source>
        <dbReference type="EMBL" id="MBO1916508.1"/>
    </source>
</evidence>
<dbReference type="AlphaFoldDB" id="A0A939NBW7"/>
<protein>
    <submittedName>
        <fullName evidence="2">Uncharacterized protein</fullName>
    </submittedName>
</protein>
<gene>
    <name evidence="2" type="ORF">J4727_16495</name>
</gene>
<evidence type="ECO:0000313" key="3">
    <source>
        <dbReference type="Proteomes" id="UP000664477"/>
    </source>
</evidence>
<dbReference type="Gene3D" id="3.40.50.10490">
    <property type="entry name" value="Glucose-6-phosphate isomerase like protein, domain 1"/>
    <property type="match status" value="1"/>
</dbReference>
<keyword evidence="1" id="KW-0812">Transmembrane</keyword>
<proteinExistence type="predicted"/>
<reference evidence="2" key="1">
    <citation type="submission" date="2021-03" db="EMBL/GenBank/DDBJ databases">
        <title>Molecular epidemiology and mechanisms of colistin and carbapenem resistance in Enterobacteriaceae from clinical isolates, the environment and porcine samples in Pretoria, South Africa.</title>
        <authorList>
            <person name="Bogoshi D."/>
            <person name="Mbelle N.M."/>
            <person name="Naidoo V."/>
            <person name="Osei Sekyere J."/>
        </authorList>
    </citation>
    <scope>NUCLEOTIDE SEQUENCE</scope>
    <source>
        <strain evidence="2">C052</strain>
    </source>
</reference>
<dbReference type="Proteomes" id="UP000664477">
    <property type="component" value="Unassembled WGS sequence"/>
</dbReference>
<keyword evidence="1" id="KW-1133">Transmembrane helix</keyword>
<feature type="transmembrane region" description="Helical" evidence="1">
    <location>
        <begin position="55"/>
        <end position="77"/>
    </location>
</feature>
<evidence type="ECO:0000256" key="1">
    <source>
        <dbReference type="SAM" id="Phobius"/>
    </source>
</evidence>
<dbReference type="EMBL" id="JAGETQ010000124">
    <property type="protein sequence ID" value="MBO1916508.1"/>
    <property type="molecule type" value="Genomic_DNA"/>
</dbReference>